<name>A0A8J3ECJ3_9PROT</name>
<accession>A0A8J3ECJ3</accession>
<proteinExistence type="predicted"/>
<gene>
    <name evidence="1" type="ORF">GCM10010964_38010</name>
</gene>
<reference evidence="1 2" key="1">
    <citation type="journal article" date="2014" name="Int. J. Syst. Evol. Microbiol.">
        <title>Complete genome sequence of Corynebacterium casei LMG S-19264T (=DSM 44701T), isolated from a smear-ripened cheese.</title>
        <authorList>
            <consortium name="US DOE Joint Genome Institute (JGI-PGF)"/>
            <person name="Walter F."/>
            <person name="Albersmeier A."/>
            <person name="Kalinowski J."/>
            <person name="Ruckert C."/>
        </authorList>
    </citation>
    <scope>NUCLEOTIDE SEQUENCE [LARGE SCALE GENOMIC DNA]</scope>
    <source>
        <strain evidence="1 2">CGMCC 1.16330</strain>
    </source>
</reference>
<dbReference type="Proteomes" id="UP000597507">
    <property type="component" value="Unassembled WGS sequence"/>
</dbReference>
<comment type="caution">
    <text evidence="1">The sequence shown here is derived from an EMBL/GenBank/DDBJ whole genome shotgun (WGS) entry which is preliminary data.</text>
</comment>
<sequence>MGIAMGDGRHANPLAMPRAAAVSMAHELIAASGLSRSLNVAGAAVLIEAGAGRLCRVFVGAPGSAAAAFHDAATVGGASAANLIFVVPSGAPAGSVYGLDAPFASGLVAIPGSSGVLAIVWT</sequence>
<evidence type="ECO:0000313" key="1">
    <source>
        <dbReference type="EMBL" id="GGG47066.1"/>
    </source>
</evidence>
<organism evidence="1 2">
    <name type="scientific">Caldovatus sediminis</name>
    <dbReference type="NCBI Taxonomy" id="2041189"/>
    <lineage>
        <taxon>Bacteria</taxon>
        <taxon>Pseudomonadati</taxon>
        <taxon>Pseudomonadota</taxon>
        <taxon>Alphaproteobacteria</taxon>
        <taxon>Acetobacterales</taxon>
        <taxon>Roseomonadaceae</taxon>
        <taxon>Caldovatus</taxon>
    </lineage>
</organism>
<keyword evidence="2" id="KW-1185">Reference proteome</keyword>
<dbReference type="AlphaFoldDB" id="A0A8J3ECJ3"/>
<protein>
    <submittedName>
        <fullName evidence="1">Uncharacterized protein</fullName>
    </submittedName>
</protein>
<dbReference type="EMBL" id="BMKS01000016">
    <property type="protein sequence ID" value="GGG47066.1"/>
    <property type="molecule type" value="Genomic_DNA"/>
</dbReference>
<evidence type="ECO:0000313" key="2">
    <source>
        <dbReference type="Proteomes" id="UP000597507"/>
    </source>
</evidence>